<comment type="caution">
    <text evidence="4">The sequence shown here is derived from an EMBL/GenBank/DDBJ whole genome shotgun (WGS) entry which is preliminary data.</text>
</comment>
<reference evidence="4" key="1">
    <citation type="journal article" date="2023" name="IScience">
        <title>Live-bearing cockroach genome reveals convergent evolutionary mechanisms linked to viviparity in insects and beyond.</title>
        <authorList>
            <person name="Fouks B."/>
            <person name="Harrison M.C."/>
            <person name="Mikhailova A.A."/>
            <person name="Marchal E."/>
            <person name="English S."/>
            <person name="Carruthers M."/>
            <person name="Jennings E.C."/>
            <person name="Chiamaka E.L."/>
            <person name="Frigard R.A."/>
            <person name="Pippel M."/>
            <person name="Attardo G.M."/>
            <person name="Benoit J.B."/>
            <person name="Bornberg-Bauer E."/>
            <person name="Tobe S.S."/>
        </authorList>
    </citation>
    <scope>NUCLEOTIDE SEQUENCE</scope>
    <source>
        <strain evidence="4">Stay&amp;Tobe</strain>
    </source>
</reference>
<dbReference type="InterPro" id="IPR026183">
    <property type="entry name" value="Taxilin_fam"/>
</dbReference>
<dbReference type="EMBL" id="JASPKZ010002113">
    <property type="protein sequence ID" value="KAJ9596219.1"/>
    <property type="molecule type" value="Genomic_DNA"/>
</dbReference>
<dbReference type="PANTHER" id="PTHR16127">
    <property type="entry name" value="TAXILIN"/>
    <property type="match status" value="1"/>
</dbReference>
<name>A0AAD8ENG6_DIPPU</name>
<evidence type="ECO:0000313" key="4">
    <source>
        <dbReference type="EMBL" id="KAJ9596219.1"/>
    </source>
</evidence>
<sequence length="650" mass="73838">MDNKNADVAVKVETTSTVDNKDAQQEKQSIEAPVKKSMKEEKSRKKDDKSVEQVLKALNSLDTTEEKLAAMCKKYSDIVDENRKLQLTVKQTEKRLSMVQRDKEQLQTEHSKAVLTRSRLESLCRELQRQNKTIKDESLLKIREEEEKRKEVSAKFQSTLNEITALMQQNNEKNSKLREDNLEMTKKFKTVCEQYELREQQVEKITKQMQLEAQLADAKLAKAKMEMAAEKEILLKEKQQMLMDLTEYQARCQDLQATEVNLRSQISLYTDKYDEFQNALSRSNEVFGGFKGEMEKMSKKICKLEKETSSWKQRWEKSHQALLEMAADKQQRDSELALATRQLAQLQKLCRTLQAERTSLLAQLRTEGTNKDGVPVPARKIEASVESLQLDRETMRDQLCKHESQKVQSEMKTYQNTHSPPVNEVMPIQTGTEICQNSENLPTNVIIAQTQNETSRNIEILSINPIASMQIANEISQNVESIFPENDTQVENTNGLVTNEDLPLLDATEKSSVHKQASPVNMANIQEVSEILIQNQKNMDVPDVQQAETDIISCLNNETQSIEAMSEKVIDVISVASPSNEPDDIQISEEISSESVLNCQMDMLIESLPKSNADATDASCIGENGVIDETPVKTVVDKKGKEGGKKRKNK</sequence>
<evidence type="ECO:0000256" key="3">
    <source>
        <dbReference type="SAM" id="MobiDB-lite"/>
    </source>
</evidence>
<dbReference type="Proteomes" id="UP001233999">
    <property type="component" value="Unassembled WGS sequence"/>
</dbReference>
<organism evidence="4 5">
    <name type="scientific">Diploptera punctata</name>
    <name type="common">Pacific beetle cockroach</name>
    <dbReference type="NCBI Taxonomy" id="6984"/>
    <lineage>
        <taxon>Eukaryota</taxon>
        <taxon>Metazoa</taxon>
        <taxon>Ecdysozoa</taxon>
        <taxon>Arthropoda</taxon>
        <taxon>Hexapoda</taxon>
        <taxon>Insecta</taxon>
        <taxon>Pterygota</taxon>
        <taxon>Neoptera</taxon>
        <taxon>Polyneoptera</taxon>
        <taxon>Dictyoptera</taxon>
        <taxon>Blattodea</taxon>
        <taxon>Blaberoidea</taxon>
        <taxon>Blaberidae</taxon>
        <taxon>Diplopterinae</taxon>
        <taxon>Diploptera</taxon>
    </lineage>
</organism>
<evidence type="ECO:0000256" key="1">
    <source>
        <dbReference type="ARBA" id="ARBA00009550"/>
    </source>
</evidence>
<evidence type="ECO:0000256" key="2">
    <source>
        <dbReference type="SAM" id="Coils"/>
    </source>
</evidence>
<dbReference type="AlphaFoldDB" id="A0AAD8ENG6"/>
<protein>
    <recommendedName>
        <fullName evidence="6">Alpha-taxilin</fullName>
    </recommendedName>
</protein>
<reference evidence="4" key="2">
    <citation type="submission" date="2023-05" db="EMBL/GenBank/DDBJ databases">
        <authorList>
            <person name="Fouks B."/>
        </authorList>
    </citation>
    <scope>NUCLEOTIDE SEQUENCE</scope>
    <source>
        <strain evidence="4">Stay&amp;Tobe</strain>
        <tissue evidence="4">Testes</tissue>
    </source>
</reference>
<gene>
    <name evidence="4" type="ORF">L9F63_027157</name>
</gene>
<dbReference type="GO" id="GO:0019905">
    <property type="term" value="F:syntaxin binding"/>
    <property type="evidence" value="ECO:0007669"/>
    <property type="project" value="InterPro"/>
</dbReference>
<evidence type="ECO:0000313" key="5">
    <source>
        <dbReference type="Proteomes" id="UP001233999"/>
    </source>
</evidence>
<dbReference type="Pfam" id="PF09728">
    <property type="entry name" value="Taxilin"/>
    <property type="match status" value="1"/>
</dbReference>
<feature type="coiled-coil region" evidence="2">
    <location>
        <begin position="75"/>
        <end position="265"/>
    </location>
</feature>
<evidence type="ECO:0008006" key="6">
    <source>
        <dbReference type="Google" id="ProtNLM"/>
    </source>
</evidence>
<comment type="similarity">
    <text evidence="1">Belongs to the taxilin family.</text>
</comment>
<feature type="compositionally biased region" description="Basic and acidic residues" evidence="3">
    <location>
        <begin position="19"/>
        <end position="49"/>
    </location>
</feature>
<keyword evidence="5" id="KW-1185">Reference proteome</keyword>
<feature type="coiled-coil region" evidence="2">
    <location>
        <begin position="336"/>
        <end position="398"/>
    </location>
</feature>
<feature type="region of interest" description="Disordered" evidence="3">
    <location>
        <begin position="1"/>
        <end position="49"/>
    </location>
</feature>
<feature type="region of interest" description="Disordered" evidence="3">
    <location>
        <begin position="631"/>
        <end position="650"/>
    </location>
</feature>
<dbReference type="PANTHER" id="PTHR16127:SF13">
    <property type="entry name" value="GH01188P"/>
    <property type="match status" value="1"/>
</dbReference>
<accession>A0AAD8ENG6</accession>
<keyword evidence="2" id="KW-0175">Coiled coil</keyword>
<proteinExistence type="inferred from homology"/>